<dbReference type="Pfam" id="PF08245">
    <property type="entry name" value="Mur_ligase_M"/>
    <property type="match status" value="1"/>
</dbReference>
<dbReference type="InterPro" id="IPR036565">
    <property type="entry name" value="Mur-like_cat_sf"/>
</dbReference>
<name>A0A7Z0VP04_9GAMM</name>
<dbReference type="UniPathway" id="UPA00219"/>
<comment type="function">
    <text evidence="10 11">Involved in cell wall formation. Catalyzes the final step in the synthesis of UDP-N-acetylmuramoyl-pentapeptide, the precursor of murein.</text>
</comment>
<proteinExistence type="inferred from homology"/>
<dbReference type="AlphaFoldDB" id="A0A7Z0VP04"/>
<dbReference type="Pfam" id="PF01225">
    <property type="entry name" value="Mur_ligase"/>
    <property type="match status" value="1"/>
</dbReference>
<dbReference type="SUPFAM" id="SSF53244">
    <property type="entry name" value="MurD-like peptide ligases, peptide-binding domain"/>
    <property type="match status" value="1"/>
</dbReference>
<keyword evidence="9 10" id="KW-0961">Cell wall biogenesis/degradation</keyword>
<dbReference type="InterPro" id="IPR035911">
    <property type="entry name" value="MurE/MurF_N"/>
</dbReference>
<sequence>MNALYLSQIAERLHGTQVGEDVRFSSVSTDSRTLVENDLYVALKGPNFDGHTFIGQAWDKGAVAVMVSEPQNPEIPQIQVSDTRIGLGRLAGVWRDFFAVPLIAITGSNGKTTVKELLAAILRQKGSVLATRGNLNNDIGLPLTLLRLQDEAYAVVEMGANHPGEIGYLSQIAHPDVALITNAGAAHLEGFGDLQGVARAKGELLSGLKPTGVAVLNADDDYFPLWRDLLGERRLISFGSSRHAAVHCDLSRAEMRWTESGYYNHMQVSYQAECFDIRLALAGQHNLMNALAAIAGALAMGCSGGDIERGLATVEPVSGRLQMRFTPAGYRLIDDTYNANPDSVEAAVEVLRSAPGERVLVLGDLAELGDQSIALHGQMGVKAKQAGLSHLYTLGELSRHAALSFGDGALAFSDLDELVGSLAGSLRQGDTLLVKGSRSAAMERVVDRLMNEGRG</sequence>
<keyword evidence="8 10" id="KW-0131">Cell cycle</keyword>
<evidence type="ECO:0000259" key="13">
    <source>
        <dbReference type="Pfam" id="PF02875"/>
    </source>
</evidence>
<keyword evidence="7 10" id="KW-0573">Peptidoglycan synthesis</keyword>
<evidence type="ECO:0000256" key="5">
    <source>
        <dbReference type="ARBA" id="ARBA00022840"/>
    </source>
</evidence>
<keyword evidence="1 10" id="KW-0963">Cytoplasm</keyword>
<dbReference type="InterPro" id="IPR036615">
    <property type="entry name" value="Mur_ligase_C_dom_sf"/>
</dbReference>
<feature type="domain" description="Mur ligase C-terminal" evidence="13">
    <location>
        <begin position="319"/>
        <end position="438"/>
    </location>
</feature>
<dbReference type="GO" id="GO:0009252">
    <property type="term" value="P:peptidoglycan biosynthetic process"/>
    <property type="evidence" value="ECO:0007669"/>
    <property type="project" value="UniProtKB-UniRule"/>
</dbReference>
<evidence type="ECO:0000256" key="8">
    <source>
        <dbReference type="ARBA" id="ARBA00023306"/>
    </source>
</evidence>
<evidence type="ECO:0000259" key="14">
    <source>
        <dbReference type="Pfam" id="PF08245"/>
    </source>
</evidence>
<evidence type="ECO:0000313" key="16">
    <source>
        <dbReference type="Proteomes" id="UP000094769"/>
    </source>
</evidence>
<reference evidence="15 16" key="1">
    <citation type="submission" date="2016-06" db="EMBL/GenBank/DDBJ databases">
        <title>Genome sequence of endosymbiont of Candidatus Endolucinida thiodiazotropha.</title>
        <authorList>
            <person name="Poehlein A."/>
            <person name="Koenig S."/>
            <person name="Heiden S.E."/>
            <person name="Thuermer A."/>
            <person name="Voget S."/>
            <person name="Daniel R."/>
            <person name="Markert S."/>
            <person name="Gros O."/>
            <person name="Schweder T."/>
        </authorList>
    </citation>
    <scope>NUCLEOTIDE SEQUENCE [LARGE SCALE GENOMIC DNA]</scope>
    <source>
        <strain evidence="15 16">COS</strain>
    </source>
</reference>
<dbReference type="InterPro" id="IPR051046">
    <property type="entry name" value="MurCDEF_CellWall_CoF430Synth"/>
</dbReference>
<evidence type="ECO:0000313" key="15">
    <source>
        <dbReference type="EMBL" id="ODJ88609.1"/>
    </source>
</evidence>
<dbReference type="InterPro" id="IPR004101">
    <property type="entry name" value="Mur_ligase_C"/>
</dbReference>
<feature type="domain" description="Mur ligase central" evidence="14">
    <location>
        <begin position="105"/>
        <end position="295"/>
    </location>
</feature>
<dbReference type="GO" id="GO:0047480">
    <property type="term" value="F:UDP-N-acetylmuramoyl-tripeptide-D-alanyl-D-alanine ligase activity"/>
    <property type="evidence" value="ECO:0007669"/>
    <property type="project" value="UniProtKB-UniRule"/>
</dbReference>
<dbReference type="GO" id="GO:0051301">
    <property type="term" value="P:cell division"/>
    <property type="evidence" value="ECO:0007669"/>
    <property type="project" value="UniProtKB-KW"/>
</dbReference>
<dbReference type="SUPFAM" id="SSF53623">
    <property type="entry name" value="MurD-like peptide ligases, catalytic domain"/>
    <property type="match status" value="1"/>
</dbReference>
<dbReference type="GO" id="GO:0008360">
    <property type="term" value="P:regulation of cell shape"/>
    <property type="evidence" value="ECO:0007669"/>
    <property type="project" value="UniProtKB-KW"/>
</dbReference>
<dbReference type="Proteomes" id="UP000094769">
    <property type="component" value="Unassembled WGS sequence"/>
</dbReference>
<comment type="caution">
    <text evidence="15">The sequence shown here is derived from an EMBL/GenBank/DDBJ whole genome shotgun (WGS) entry which is preliminary data.</text>
</comment>
<evidence type="ECO:0000259" key="12">
    <source>
        <dbReference type="Pfam" id="PF01225"/>
    </source>
</evidence>
<dbReference type="EC" id="6.3.2.10" evidence="10 11"/>
<dbReference type="InterPro" id="IPR000713">
    <property type="entry name" value="Mur_ligase_N"/>
</dbReference>
<dbReference type="Gene3D" id="3.90.190.20">
    <property type="entry name" value="Mur ligase, C-terminal domain"/>
    <property type="match status" value="1"/>
</dbReference>
<dbReference type="GO" id="GO:0005737">
    <property type="term" value="C:cytoplasm"/>
    <property type="evidence" value="ECO:0007669"/>
    <property type="project" value="UniProtKB-SubCell"/>
</dbReference>
<evidence type="ECO:0000256" key="10">
    <source>
        <dbReference type="HAMAP-Rule" id="MF_02019"/>
    </source>
</evidence>
<keyword evidence="5 10" id="KW-0067">ATP-binding</keyword>
<dbReference type="InterPro" id="IPR013221">
    <property type="entry name" value="Mur_ligase_cen"/>
</dbReference>
<evidence type="ECO:0000256" key="2">
    <source>
        <dbReference type="ARBA" id="ARBA00022598"/>
    </source>
</evidence>
<comment type="pathway">
    <text evidence="10 11">Cell wall biogenesis; peptidoglycan biosynthesis.</text>
</comment>
<dbReference type="EMBL" id="MARB01000005">
    <property type="protein sequence ID" value="ODJ88609.1"/>
    <property type="molecule type" value="Genomic_DNA"/>
</dbReference>
<evidence type="ECO:0000256" key="1">
    <source>
        <dbReference type="ARBA" id="ARBA00022490"/>
    </source>
</evidence>
<evidence type="ECO:0000256" key="9">
    <source>
        <dbReference type="ARBA" id="ARBA00023316"/>
    </source>
</evidence>
<dbReference type="InterPro" id="IPR005863">
    <property type="entry name" value="UDP-N-AcMur_synth"/>
</dbReference>
<dbReference type="SUPFAM" id="SSF63418">
    <property type="entry name" value="MurE/MurF N-terminal domain"/>
    <property type="match status" value="1"/>
</dbReference>
<dbReference type="NCBIfam" id="TIGR01143">
    <property type="entry name" value="murF"/>
    <property type="match status" value="1"/>
</dbReference>
<keyword evidence="6 10" id="KW-0133">Cell shape</keyword>
<keyword evidence="2 10" id="KW-0436">Ligase</keyword>
<dbReference type="HAMAP" id="MF_02019">
    <property type="entry name" value="MurF"/>
    <property type="match status" value="1"/>
</dbReference>
<dbReference type="Gene3D" id="3.40.1190.10">
    <property type="entry name" value="Mur-like, catalytic domain"/>
    <property type="match status" value="1"/>
</dbReference>
<comment type="subcellular location">
    <subcellularLocation>
        <location evidence="10 11">Cytoplasm</location>
    </subcellularLocation>
</comment>
<gene>
    <name evidence="10 15" type="primary">murF</name>
    <name evidence="15" type="ORF">CODIS_11590</name>
</gene>
<comment type="catalytic activity">
    <reaction evidence="10 11">
        <text>D-alanyl-D-alanine + UDP-N-acetyl-alpha-D-muramoyl-L-alanyl-gamma-D-glutamyl-meso-2,6-diaminopimelate + ATP = UDP-N-acetyl-alpha-D-muramoyl-L-alanyl-gamma-D-glutamyl-meso-2,6-diaminopimeloyl-D-alanyl-D-alanine + ADP + phosphate + H(+)</text>
        <dbReference type="Rhea" id="RHEA:28374"/>
        <dbReference type="ChEBI" id="CHEBI:15378"/>
        <dbReference type="ChEBI" id="CHEBI:30616"/>
        <dbReference type="ChEBI" id="CHEBI:43474"/>
        <dbReference type="ChEBI" id="CHEBI:57822"/>
        <dbReference type="ChEBI" id="CHEBI:61386"/>
        <dbReference type="ChEBI" id="CHEBI:83905"/>
        <dbReference type="ChEBI" id="CHEBI:456216"/>
        <dbReference type="EC" id="6.3.2.10"/>
    </reaction>
</comment>
<keyword evidence="3 10" id="KW-0132">Cell division</keyword>
<feature type="domain" description="Mur ligase N-terminal catalytic" evidence="12">
    <location>
        <begin position="25"/>
        <end position="80"/>
    </location>
</feature>
<dbReference type="RefSeq" id="WP_069122004.1">
    <property type="nucleotide sequence ID" value="NZ_MARB01000005.1"/>
</dbReference>
<evidence type="ECO:0000256" key="4">
    <source>
        <dbReference type="ARBA" id="ARBA00022741"/>
    </source>
</evidence>
<dbReference type="PANTHER" id="PTHR43024">
    <property type="entry name" value="UDP-N-ACETYLMURAMOYL-TRIPEPTIDE--D-ALANYL-D-ALANINE LIGASE"/>
    <property type="match status" value="1"/>
</dbReference>
<evidence type="ECO:0000256" key="3">
    <source>
        <dbReference type="ARBA" id="ARBA00022618"/>
    </source>
</evidence>
<accession>A0A7Z0VP04</accession>
<dbReference type="PANTHER" id="PTHR43024:SF1">
    <property type="entry name" value="UDP-N-ACETYLMURAMOYL-TRIPEPTIDE--D-ALANYL-D-ALANINE LIGASE"/>
    <property type="match status" value="1"/>
</dbReference>
<feature type="binding site" evidence="10">
    <location>
        <begin position="107"/>
        <end position="113"/>
    </location>
    <ligand>
        <name>ATP</name>
        <dbReference type="ChEBI" id="CHEBI:30616"/>
    </ligand>
</feature>
<dbReference type="Pfam" id="PF02875">
    <property type="entry name" value="Mur_ligase_C"/>
    <property type="match status" value="1"/>
</dbReference>
<dbReference type="OrthoDB" id="9801978at2"/>
<dbReference type="GO" id="GO:0005524">
    <property type="term" value="F:ATP binding"/>
    <property type="evidence" value="ECO:0007669"/>
    <property type="project" value="UniProtKB-UniRule"/>
</dbReference>
<evidence type="ECO:0000256" key="6">
    <source>
        <dbReference type="ARBA" id="ARBA00022960"/>
    </source>
</evidence>
<comment type="similarity">
    <text evidence="10">Belongs to the MurCDEF family. MurF subfamily.</text>
</comment>
<evidence type="ECO:0000256" key="7">
    <source>
        <dbReference type="ARBA" id="ARBA00022984"/>
    </source>
</evidence>
<organism evidence="15 16">
    <name type="scientific">Candidatus Thiodiazotropha endolucinida</name>
    <dbReference type="NCBI Taxonomy" id="1655433"/>
    <lineage>
        <taxon>Bacteria</taxon>
        <taxon>Pseudomonadati</taxon>
        <taxon>Pseudomonadota</taxon>
        <taxon>Gammaproteobacteria</taxon>
        <taxon>Chromatiales</taxon>
        <taxon>Sedimenticolaceae</taxon>
        <taxon>Candidatus Thiodiazotropha</taxon>
    </lineage>
</organism>
<dbReference type="GO" id="GO:0071555">
    <property type="term" value="P:cell wall organization"/>
    <property type="evidence" value="ECO:0007669"/>
    <property type="project" value="UniProtKB-KW"/>
</dbReference>
<keyword evidence="16" id="KW-1185">Reference proteome</keyword>
<evidence type="ECO:0000256" key="11">
    <source>
        <dbReference type="RuleBase" id="RU004136"/>
    </source>
</evidence>
<keyword evidence="4 10" id="KW-0547">Nucleotide-binding</keyword>
<protein>
    <recommendedName>
        <fullName evidence="10 11">UDP-N-acetylmuramoyl-tripeptide--D-alanyl-D-alanine ligase</fullName>
        <ecNumber evidence="10 11">6.3.2.10</ecNumber>
    </recommendedName>
    <alternativeName>
        <fullName evidence="10">D-alanyl-D-alanine-adding enzyme</fullName>
    </alternativeName>
</protein>
<dbReference type="Gene3D" id="3.40.1390.10">
    <property type="entry name" value="MurE/MurF, N-terminal domain"/>
    <property type="match status" value="1"/>
</dbReference>